<organism evidence="1 2">
    <name type="scientific">Litchfieldia salsa</name>
    <dbReference type="NCBI Taxonomy" id="930152"/>
    <lineage>
        <taxon>Bacteria</taxon>
        <taxon>Bacillati</taxon>
        <taxon>Bacillota</taxon>
        <taxon>Bacilli</taxon>
        <taxon>Bacillales</taxon>
        <taxon>Bacillaceae</taxon>
        <taxon>Litchfieldia</taxon>
    </lineage>
</organism>
<dbReference type="GO" id="GO:0046983">
    <property type="term" value="F:protein dimerization activity"/>
    <property type="evidence" value="ECO:0007669"/>
    <property type="project" value="InterPro"/>
</dbReference>
<protein>
    <submittedName>
        <fullName evidence="1">Stage 0 sporulation regulatory protein</fullName>
    </submittedName>
</protein>
<dbReference type="EMBL" id="FNJU01000022">
    <property type="protein sequence ID" value="SDP96659.1"/>
    <property type="molecule type" value="Genomic_DNA"/>
</dbReference>
<dbReference type="Pfam" id="PF09388">
    <property type="entry name" value="SpoOE-like"/>
    <property type="match status" value="1"/>
</dbReference>
<name>A0A1H0X1D7_9BACI</name>
<keyword evidence="2" id="KW-1185">Reference proteome</keyword>
<reference evidence="2" key="1">
    <citation type="submission" date="2016-10" db="EMBL/GenBank/DDBJ databases">
        <authorList>
            <person name="Varghese N."/>
            <person name="Submissions S."/>
        </authorList>
    </citation>
    <scope>NUCLEOTIDE SEQUENCE [LARGE SCALE GENOMIC DNA]</scope>
    <source>
        <strain evidence="2">IBRC-M10078</strain>
    </source>
</reference>
<dbReference type="AlphaFoldDB" id="A0A1H0X1D7"/>
<evidence type="ECO:0000313" key="1">
    <source>
        <dbReference type="EMBL" id="SDP96659.1"/>
    </source>
</evidence>
<dbReference type="InterPro" id="IPR018540">
    <property type="entry name" value="Spo0E-like"/>
</dbReference>
<dbReference type="SUPFAM" id="SSF140500">
    <property type="entry name" value="BAS1536-like"/>
    <property type="match status" value="1"/>
</dbReference>
<dbReference type="Gene3D" id="4.10.280.10">
    <property type="entry name" value="Helix-loop-helix DNA-binding domain"/>
    <property type="match status" value="1"/>
</dbReference>
<dbReference type="GO" id="GO:0043937">
    <property type="term" value="P:regulation of sporulation"/>
    <property type="evidence" value="ECO:0007669"/>
    <property type="project" value="InterPro"/>
</dbReference>
<dbReference type="RefSeq" id="WP_090859750.1">
    <property type="nucleotide sequence ID" value="NZ_FNJU01000022.1"/>
</dbReference>
<gene>
    <name evidence="1" type="ORF">SAMN05216565_12223</name>
</gene>
<proteinExistence type="predicted"/>
<dbReference type="InterPro" id="IPR037208">
    <property type="entry name" value="Spo0E-like_sf"/>
</dbReference>
<sequence length="60" mass="7122">MSKDEMLWIIERKRAELIEIALKNGLSSSLSIKYSQELDHLLNQYNKYPHIKLKVSQTFE</sequence>
<evidence type="ECO:0000313" key="2">
    <source>
        <dbReference type="Proteomes" id="UP000199159"/>
    </source>
</evidence>
<dbReference type="Proteomes" id="UP000199159">
    <property type="component" value="Unassembled WGS sequence"/>
</dbReference>
<dbReference type="STRING" id="930152.SAMN05216565_12223"/>
<accession>A0A1H0X1D7</accession>
<dbReference type="InterPro" id="IPR036638">
    <property type="entry name" value="HLH_DNA-bd_sf"/>
</dbReference>
<dbReference type="OrthoDB" id="2972613at2"/>